<dbReference type="EMBL" id="ML986755">
    <property type="protein sequence ID" value="KAF2258602.1"/>
    <property type="molecule type" value="Genomic_DNA"/>
</dbReference>
<evidence type="ECO:0000313" key="2">
    <source>
        <dbReference type="EMBL" id="KAF2258602.1"/>
    </source>
</evidence>
<evidence type="ECO:0000256" key="1">
    <source>
        <dbReference type="SAM" id="MobiDB-lite"/>
    </source>
</evidence>
<comment type="caution">
    <text evidence="2">The sequence shown here is derived from an EMBL/GenBank/DDBJ whole genome shotgun (WGS) entry which is preliminary data.</text>
</comment>
<sequence length="171" mass="18486">MIDLLALLWRFRRGFGVRRGRCCVPVYGRAALGRIGFFGIVALRRGRGCRHTMQRWQGRWFYNGRGGAQEHADEADSVGSGSTFTGGTLEGPVGSNWAVDGAVSAARDPRRGLPAVNSRVAWFGVLASDLLGSRGPTQQPSPRAPRLSAELVGHLRSDRGKRGGTSRGRRG</sequence>
<accession>A0A9P4JZL2</accession>
<evidence type="ECO:0000313" key="3">
    <source>
        <dbReference type="Proteomes" id="UP000800093"/>
    </source>
</evidence>
<keyword evidence="3" id="KW-1185">Reference proteome</keyword>
<name>A0A9P4JZL2_9PLEO</name>
<protein>
    <submittedName>
        <fullName evidence="2">Uncharacterized protein</fullName>
    </submittedName>
</protein>
<feature type="region of interest" description="Disordered" evidence="1">
    <location>
        <begin position="133"/>
        <end position="171"/>
    </location>
</feature>
<gene>
    <name evidence="2" type="ORF">CC78DRAFT_549008</name>
</gene>
<feature type="compositionally biased region" description="Basic residues" evidence="1">
    <location>
        <begin position="162"/>
        <end position="171"/>
    </location>
</feature>
<organism evidence="2 3">
    <name type="scientific">Lojkania enalia</name>
    <dbReference type="NCBI Taxonomy" id="147567"/>
    <lineage>
        <taxon>Eukaryota</taxon>
        <taxon>Fungi</taxon>
        <taxon>Dikarya</taxon>
        <taxon>Ascomycota</taxon>
        <taxon>Pezizomycotina</taxon>
        <taxon>Dothideomycetes</taxon>
        <taxon>Pleosporomycetidae</taxon>
        <taxon>Pleosporales</taxon>
        <taxon>Pleosporales incertae sedis</taxon>
        <taxon>Lojkania</taxon>
    </lineage>
</organism>
<dbReference type="AlphaFoldDB" id="A0A9P4JZL2"/>
<proteinExistence type="predicted"/>
<dbReference type="Proteomes" id="UP000800093">
    <property type="component" value="Unassembled WGS sequence"/>
</dbReference>
<reference evidence="3" key="1">
    <citation type="journal article" date="2020" name="Stud. Mycol.">
        <title>101 Dothideomycetes genomes: A test case for predicting lifestyles and emergence of pathogens.</title>
        <authorList>
            <person name="Haridas S."/>
            <person name="Albert R."/>
            <person name="Binder M."/>
            <person name="Bloem J."/>
            <person name="LaButti K."/>
            <person name="Salamov A."/>
            <person name="Andreopoulos B."/>
            <person name="Baker S."/>
            <person name="Barry K."/>
            <person name="Bills G."/>
            <person name="Bluhm B."/>
            <person name="Cannon C."/>
            <person name="Castanera R."/>
            <person name="Culley D."/>
            <person name="Daum C."/>
            <person name="Ezra D."/>
            <person name="Gonzalez J."/>
            <person name="Henrissat B."/>
            <person name="Kuo A."/>
            <person name="Liang C."/>
            <person name="Lipzen A."/>
            <person name="Lutzoni F."/>
            <person name="Magnuson J."/>
            <person name="Mondo S."/>
            <person name="Nolan M."/>
            <person name="Ohm R."/>
            <person name="Pangilinan J."/>
            <person name="Park H.-J."/>
            <person name="Ramirez L."/>
            <person name="Alfaro M."/>
            <person name="Sun H."/>
            <person name="Tritt A."/>
            <person name="Yoshinaga Y."/>
            <person name="Zwiers L.-H."/>
            <person name="Turgeon B."/>
            <person name="Goodwin S."/>
            <person name="Spatafora J."/>
            <person name="Crous P."/>
            <person name="Grigoriev I."/>
        </authorList>
    </citation>
    <scope>NUCLEOTIDE SEQUENCE [LARGE SCALE GENOMIC DNA]</scope>
    <source>
        <strain evidence="3">CBS 304.66</strain>
    </source>
</reference>